<dbReference type="Pfam" id="PF01784">
    <property type="entry name" value="DUF34_NIF3"/>
    <property type="match status" value="1"/>
</dbReference>
<dbReference type="InterPro" id="IPR002678">
    <property type="entry name" value="DUF34/NIF3"/>
</dbReference>
<dbReference type="PANTHER" id="PTHR13799">
    <property type="entry name" value="NGG1 INTERACTING FACTOR 3"/>
    <property type="match status" value="1"/>
</dbReference>
<gene>
    <name evidence="3" type="ORF">UFOPK2360_01176</name>
    <name evidence="4" type="ORF">UFOPK2922_00291</name>
</gene>
<dbReference type="PANTHER" id="PTHR13799:SF14">
    <property type="entry name" value="GTP CYCLOHYDROLASE 1 TYPE 2 HOMOLOG"/>
    <property type="match status" value="1"/>
</dbReference>
<dbReference type="EMBL" id="CAEZXH010000089">
    <property type="protein sequence ID" value="CAB4691633.1"/>
    <property type="molecule type" value="Genomic_DNA"/>
</dbReference>
<accession>A0A6J6P4V5</accession>
<keyword evidence="2" id="KW-0479">Metal-binding</keyword>
<dbReference type="Gene3D" id="3.40.1390.30">
    <property type="entry name" value="NIF3 (NGG1p interacting factor 3)-like"/>
    <property type="match status" value="2"/>
</dbReference>
<dbReference type="AlphaFoldDB" id="A0A6J6P4V5"/>
<sequence>MSDFVKASELVDLIHNRYDPSTAEIWDRVGVVCGDLNNEVKKIYFCVDVLPETVSEAIAWNADFIIAHHPLLLHELAEVGEGELPIVTAPWKIALQERLISEGIVLLTVHTNADKATPGVSDALARVLGITNLLSLSGDIGRVGTLPDAISLKYFAAKVKSILPISKAGIRVFGNPEQIINRIAVSGGSGDHLLAAVRSADVDLYLTADLRHHPVSEAIESGSPALIDAGHFATEWPWLNQAATLLAQDLASGGYASVEMKISTLSTDPWSFS</sequence>
<dbReference type="InterPro" id="IPR036069">
    <property type="entry name" value="DUF34/NIF3_sf"/>
</dbReference>
<dbReference type="FunFam" id="3.40.1390.30:FF:000001">
    <property type="entry name" value="GTP cyclohydrolase 1 type 2"/>
    <property type="match status" value="1"/>
</dbReference>
<dbReference type="SUPFAM" id="SSF102705">
    <property type="entry name" value="NIF3 (NGG1p interacting factor 3)-like"/>
    <property type="match status" value="1"/>
</dbReference>
<protein>
    <submittedName>
        <fullName evidence="3">Unannotated protein</fullName>
    </submittedName>
</protein>
<reference evidence="3" key="1">
    <citation type="submission" date="2020-05" db="EMBL/GenBank/DDBJ databases">
        <authorList>
            <person name="Chiriac C."/>
            <person name="Salcher M."/>
            <person name="Ghai R."/>
            <person name="Kavagutti S V."/>
        </authorList>
    </citation>
    <scope>NUCLEOTIDE SEQUENCE</scope>
</reference>
<comment type="similarity">
    <text evidence="1">Belongs to the GTP cyclohydrolase I type 2/NIF3 family.</text>
</comment>
<dbReference type="GO" id="GO:0046872">
    <property type="term" value="F:metal ion binding"/>
    <property type="evidence" value="ECO:0007669"/>
    <property type="project" value="UniProtKB-KW"/>
</dbReference>
<evidence type="ECO:0000313" key="4">
    <source>
        <dbReference type="EMBL" id="CAB4770093.1"/>
    </source>
</evidence>
<dbReference type="NCBIfam" id="TIGR00486">
    <property type="entry name" value="YbgI_SA1388"/>
    <property type="match status" value="1"/>
</dbReference>
<evidence type="ECO:0000256" key="2">
    <source>
        <dbReference type="ARBA" id="ARBA00022723"/>
    </source>
</evidence>
<dbReference type="EMBL" id="CAEZZS010000008">
    <property type="protein sequence ID" value="CAB4770093.1"/>
    <property type="molecule type" value="Genomic_DNA"/>
</dbReference>
<evidence type="ECO:0000313" key="3">
    <source>
        <dbReference type="EMBL" id="CAB4691633.1"/>
    </source>
</evidence>
<proteinExistence type="inferred from homology"/>
<organism evidence="3">
    <name type="scientific">freshwater metagenome</name>
    <dbReference type="NCBI Taxonomy" id="449393"/>
    <lineage>
        <taxon>unclassified sequences</taxon>
        <taxon>metagenomes</taxon>
        <taxon>ecological metagenomes</taxon>
    </lineage>
</organism>
<name>A0A6J6P4V5_9ZZZZ</name>
<evidence type="ECO:0000256" key="1">
    <source>
        <dbReference type="ARBA" id="ARBA00006964"/>
    </source>
</evidence>
<dbReference type="GO" id="GO:0005737">
    <property type="term" value="C:cytoplasm"/>
    <property type="evidence" value="ECO:0007669"/>
    <property type="project" value="TreeGrafter"/>
</dbReference>